<comment type="caution">
    <text evidence="3">The sequence shown here is derived from an EMBL/GenBank/DDBJ whole genome shotgun (WGS) entry which is preliminary data.</text>
</comment>
<dbReference type="Pfam" id="PF09369">
    <property type="entry name" value="MZB"/>
    <property type="match status" value="1"/>
</dbReference>
<accession>A0ABV9EGM5</accession>
<dbReference type="NCBIfam" id="NF038324">
    <property type="entry name" value="DrmB_fam"/>
    <property type="match status" value="1"/>
</dbReference>
<dbReference type="Proteomes" id="UP001595891">
    <property type="component" value="Unassembled WGS sequence"/>
</dbReference>
<dbReference type="RefSeq" id="WP_316249554.1">
    <property type="nucleotide sequence ID" value="NZ_JANZYP010000010.1"/>
</dbReference>
<dbReference type="InterPro" id="IPR018973">
    <property type="entry name" value="MZB"/>
</dbReference>
<evidence type="ECO:0000256" key="1">
    <source>
        <dbReference type="SAM" id="MobiDB-lite"/>
    </source>
</evidence>
<organism evidence="3 4">
    <name type="scientific">Sphaerisporangium corydalis</name>
    <dbReference type="NCBI Taxonomy" id="1441875"/>
    <lineage>
        <taxon>Bacteria</taxon>
        <taxon>Bacillati</taxon>
        <taxon>Actinomycetota</taxon>
        <taxon>Actinomycetes</taxon>
        <taxon>Streptosporangiales</taxon>
        <taxon>Streptosporangiaceae</taxon>
        <taxon>Sphaerisporangium</taxon>
    </lineage>
</organism>
<sequence length="654" mass="72343">MTQHFCGPTRMRTLRTAFQHSGAFATWTWSPTFTWRGDMASRIGSNRRQASDRRGVTERSRAPQGAVRRTQMITTYGIGSMVALEDRSFIISGLHTWRIDEAPVIYEPNLRKWLGVKKFRLPPAASPPAGDGVRVRLFPEMYSCVECKTLQPFSRFGSPRGKSRCGACDRPLTPSRFVVACANGHIDDFPYWEWLHYRADASNGDLLGRHELSLHNIGGTASLRSIVVKCSCEAKPVSMEGALSRGALESIGVRCKGGRPWLGRDAGEDDCTESPRALQRGSSAAWFPVQRSSLSIPPFSQAVHGLVNKHLESLMDYKDDKGALAVAIRTITAPTHYTQEQVLKAFLAHLALDTEKSDDNDTPSSASARLRGKEYKELTEGTTNVTRDDDFECEAAKVDLTDPIPQGLDKVMLVKRLREVRALQSFTRLEMPDPEFPLSRPAALSRQESDWLPAIEVRGEGVFLRLDGDLLRAWEGSEGPLARANRMRDNHQAQLIRRAEISQDGPPKSDIRSPITPRFVLLHTLAHALINEWSLDCGYPAAALRERIYSSADMAGVLIYTATSDSAGSLGGVVGQGELHKLRKSLRTAMDRISWCSQDPPCMESEATGTDSLNLAACYACVLLPEISCETNNTFLDRALLIGTPDTPEIGFFH</sequence>
<name>A0ABV9EGM5_9ACTN</name>
<feature type="domain" description="MrfA-like Zn-binding" evidence="2">
    <location>
        <begin position="525"/>
        <end position="622"/>
    </location>
</feature>
<keyword evidence="4" id="KW-1185">Reference proteome</keyword>
<dbReference type="EMBL" id="JBHSFN010000013">
    <property type="protein sequence ID" value="MFC4588726.1"/>
    <property type="molecule type" value="Genomic_DNA"/>
</dbReference>
<evidence type="ECO:0000259" key="2">
    <source>
        <dbReference type="Pfam" id="PF09369"/>
    </source>
</evidence>
<feature type="region of interest" description="Disordered" evidence="1">
    <location>
        <begin position="40"/>
        <end position="66"/>
    </location>
</feature>
<evidence type="ECO:0000313" key="4">
    <source>
        <dbReference type="Proteomes" id="UP001595891"/>
    </source>
</evidence>
<dbReference type="InterPro" id="IPR047721">
    <property type="entry name" value="DrmB"/>
</dbReference>
<gene>
    <name evidence="3" type="ORF">ACFO8L_21740</name>
</gene>
<evidence type="ECO:0000313" key="3">
    <source>
        <dbReference type="EMBL" id="MFC4588726.1"/>
    </source>
</evidence>
<protein>
    <submittedName>
        <fullName evidence="3">DUF1998 domain-containing protein</fullName>
    </submittedName>
</protein>
<proteinExistence type="predicted"/>
<reference evidence="4" key="1">
    <citation type="journal article" date="2019" name="Int. J. Syst. Evol. Microbiol.">
        <title>The Global Catalogue of Microorganisms (GCM) 10K type strain sequencing project: providing services to taxonomists for standard genome sequencing and annotation.</title>
        <authorList>
            <consortium name="The Broad Institute Genomics Platform"/>
            <consortium name="The Broad Institute Genome Sequencing Center for Infectious Disease"/>
            <person name="Wu L."/>
            <person name="Ma J."/>
        </authorList>
    </citation>
    <scope>NUCLEOTIDE SEQUENCE [LARGE SCALE GENOMIC DNA]</scope>
    <source>
        <strain evidence="4">CCUG 49560</strain>
    </source>
</reference>
<feature type="compositionally biased region" description="Basic and acidic residues" evidence="1">
    <location>
        <begin position="49"/>
        <end position="61"/>
    </location>
</feature>